<dbReference type="Gene3D" id="3.40.50.150">
    <property type="entry name" value="Vaccinia Virus protein VP39"/>
    <property type="match status" value="1"/>
</dbReference>
<dbReference type="AlphaFoldDB" id="A0A7J6QAX5"/>
<name>A0A7J6QAX5_PEROL</name>
<dbReference type="GO" id="GO:0070475">
    <property type="term" value="P:rRNA base methylation"/>
    <property type="evidence" value="ECO:0007669"/>
    <property type="project" value="InterPro"/>
</dbReference>
<dbReference type="GO" id="GO:0005737">
    <property type="term" value="C:cytoplasm"/>
    <property type="evidence" value="ECO:0007669"/>
    <property type="project" value="TreeGrafter"/>
</dbReference>
<feature type="non-terminal residue" evidence="2">
    <location>
        <position position="406"/>
    </location>
</feature>
<dbReference type="Proteomes" id="UP000574390">
    <property type="component" value="Unassembled WGS sequence"/>
</dbReference>
<accession>A0A7J6QAX5</accession>
<dbReference type="PANTHER" id="PTHR11538">
    <property type="entry name" value="PHENYLALANYL-TRNA SYNTHETASE"/>
    <property type="match status" value="1"/>
</dbReference>
<dbReference type="PANTHER" id="PTHR11538:SF26">
    <property type="entry name" value="FERREDOXIN-FOLD ANTICODON-BINDING DOMAIN-CONTAINING PROTEIN 1"/>
    <property type="match status" value="1"/>
</dbReference>
<feature type="domain" description="25S rRNA (uridine-N(3))-methyltransferase BMT5-like" evidence="1">
    <location>
        <begin position="239"/>
        <end position="373"/>
    </location>
</feature>
<comment type="caution">
    <text evidence="2">The sequence shown here is derived from an EMBL/GenBank/DDBJ whole genome shotgun (WGS) entry which is preliminary data.</text>
</comment>
<evidence type="ECO:0000313" key="2">
    <source>
        <dbReference type="EMBL" id="KAF4705427.1"/>
    </source>
</evidence>
<dbReference type="Pfam" id="PF10354">
    <property type="entry name" value="BMT5-like"/>
    <property type="match status" value="1"/>
</dbReference>
<reference evidence="2 3" key="1">
    <citation type="submission" date="2020-04" db="EMBL/GenBank/DDBJ databases">
        <title>Perkinsus olseni comparative genomics.</title>
        <authorList>
            <person name="Bogema D.R."/>
        </authorList>
    </citation>
    <scope>NUCLEOTIDE SEQUENCE [LARGE SCALE GENOMIC DNA]</scope>
    <source>
        <strain evidence="2">ATCC PRA-205</strain>
    </source>
</reference>
<dbReference type="InterPro" id="IPR029063">
    <property type="entry name" value="SAM-dependent_MTases_sf"/>
</dbReference>
<sequence>MSISKVEADAQGVKEVKADSADELFEDARYDLGVLSNLLVEIETMRSVGEGVPEEKVYEVLMQLQKIRRNHRQLRAVAMADEEAINLAVKSQMHEAIMAREKAAFRGSLYEQVISATEHPVMNDMSKLAEGMGKVLIGRSLVLFSTFPSTKSFDEIDRNLAAELKARQELEGTLDGLCSQREESAKDLESREKLHKLVDQRLDELQKVVNPLMKAFGTEQPQPQQQPQQHTWTMAKSILILGDGDFSFSASLAEALLSPDDEEEDLDKKYGRAVEANLKILQDYNISVQHGIDAVRLPEGMRGELFDVIIWNHPHLGVEDAKLHQVLMAHFADSARRVLRSDGRVLLCLVEGQAKRWNLANLASLNGLHLIGKPRPFPTFKNHQTQRQWVPAGNDAEVESMFSTLY</sequence>
<dbReference type="InterPro" id="IPR019446">
    <property type="entry name" value="BMT5-like"/>
</dbReference>
<proteinExistence type="predicted"/>
<organism evidence="2 3">
    <name type="scientific">Perkinsus olseni</name>
    <name type="common">Perkinsus atlanticus</name>
    <dbReference type="NCBI Taxonomy" id="32597"/>
    <lineage>
        <taxon>Eukaryota</taxon>
        <taxon>Sar</taxon>
        <taxon>Alveolata</taxon>
        <taxon>Perkinsozoa</taxon>
        <taxon>Perkinsea</taxon>
        <taxon>Perkinsida</taxon>
        <taxon>Perkinsidae</taxon>
        <taxon>Perkinsus</taxon>
    </lineage>
</organism>
<protein>
    <recommendedName>
        <fullName evidence="1">25S rRNA (uridine-N(3))-methyltransferase BMT5-like domain-containing protein</fullName>
    </recommendedName>
</protein>
<dbReference type="EMBL" id="JABANM010030936">
    <property type="protein sequence ID" value="KAF4705427.1"/>
    <property type="molecule type" value="Genomic_DNA"/>
</dbReference>
<evidence type="ECO:0000313" key="3">
    <source>
        <dbReference type="Proteomes" id="UP000574390"/>
    </source>
</evidence>
<dbReference type="GO" id="GO:0070042">
    <property type="term" value="F:rRNA (uridine-N3-)-methyltransferase activity"/>
    <property type="evidence" value="ECO:0007669"/>
    <property type="project" value="InterPro"/>
</dbReference>
<dbReference type="SUPFAM" id="SSF53335">
    <property type="entry name" value="S-adenosyl-L-methionine-dependent methyltransferases"/>
    <property type="match status" value="1"/>
</dbReference>
<gene>
    <name evidence="2" type="ORF">FOZ62_019123</name>
</gene>
<evidence type="ECO:0000259" key="1">
    <source>
        <dbReference type="Pfam" id="PF10354"/>
    </source>
</evidence>